<dbReference type="HAMAP" id="MF_01401">
    <property type="entry name" value="MsrA"/>
    <property type="match status" value="1"/>
</dbReference>
<feature type="chain" id="PRO_5040884678" description="Peptide methionine sulfoxide reductase MsrA" evidence="8">
    <location>
        <begin position="27"/>
        <end position="367"/>
    </location>
</feature>
<feature type="domain" description="MsrB" evidence="9">
    <location>
        <begin position="229"/>
        <end position="351"/>
    </location>
</feature>
<dbReference type="Gene3D" id="3.30.1060.10">
    <property type="entry name" value="Peptide methionine sulphoxide reductase MsrA"/>
    <property type="match status" value="1"/>
</dbReference>
<dbReference type="FunFam" id="2.170.150.20:FF:000003">
    <property type="entry name" value="Peptide methionine sulfoxide reductase MsrB"/>
    <property type="match status" value="1"/>
</dbReference>
<dbReference type="EMBL" id="JANSUY010000001">
    <property type="protein sequence ID" value="MCR9013970.1"/>
    <property type="molecule type" value="Genomic_DNA"/>
</dbReference>
<dbReference type="PANTHER" id="PTHR43774:SF1">
    <property type="entry name" value="PEPTIDE METHIONINE SULFOXIDE REDUCTASE MSRA 2"/>
    <property type="match status" value="1"/>
</dbReference>
<comment type="catalytic activity">
    <reaction evidence="5">
        <text>L-methionyl-[protein] + [thioredoxin]-disulfide + H2O = L-methionyl-(R)-S-oxide-[protein] + [thioredoxin]-dithiol</text>
        <dbReference type="Rhea" id="RHEA:24164"/>
        <dbReference type="Rhea" id="RHEA-COMP:10698"/>
        <dbReference type="Rhea" id="RHEA-COMP:10700"/>
        <dbReference type="Rhea" id="RHEA-COMP:12313"/>
        <dbReference type="Rhea" id="RHEA-COMP:12314"/>
        <dbReference type="ChEBI" id="CHEBI:15377"/>
        <dbReference type="ChEBI" id="CHEBI:16044"/>
        <dbReference type="ChEBI" id="CHEBI:29950"/>
        <dbReference type="ChEBI" id="CHEBI:45764"/>
        <dbReference type="ChEBI" id="CHEBI:50058"/>
        <dbReference type="EC" id="1.8.4.12"/>
    </reaction>
</comment>
<reference evidence="10" key="1">
    <citation type="submission" date="2022-08" db="EMBL/GenBank/DDBJ databases">
        <authorList>
            <person name="Zhang D."/>
        </authorList>
    </citation>
    <scope>NUCLEOTIDE SEQUENCE</scope>
    <source>
        <strain evidence="10">XJ19-11</strain>
    </source>
</reference>
<dbReference type="InterPro" id="IPR011057">
    <property type="entry name" value="Mss4-like_sf"/>
</dbReference>
<dbReference type="GO" id="GO:0033743">
    <property type="term" value="F:peptide-methionine (R)-S-oxide reductase activity"/>
    <property type="evidence" value="ECO:0007669"/>
    <property type="project" value="UniProtKB-EC"/>
</dbReference>
<comment type="caution">
    <text evidence="10">The sequence shown here is derived from an EMBL/GenBank/DDBJ whole genome shotgun (WGS) entry which is preliminary data.</text>
</comment>
<comment type="catalytic activity">
    <reaction evidence="6 7">
        <text>[thioredoxin]-disulfide + L-methionine + H2O = L-methionine (S)-S-oxide + [thioredoxin]-dithiol</text>
        <dbReference type="Rhea" id="RHEA:19993"/>
        <dbReference type="Rhea" id="RHEA-COMP:10698"/>
        <dbReference type="Rhea" id="RHEA-COMP:10700"/>
        <dbReference type="ChEBI" id="CHEBI:15377"/>
        <dbReference type="ChEBI" id="CHEBI:29950"/>
        <dbReference type="ChEBI" id="CHEBI:50058"/>
        <dbReference type="ChEBI" id="CHEBI:57844"/>
        <dbReference type="ChEBI" id="CHEBI:58772"/>
        <dbReference type="EC" id="1.8.4.11"/>
    </reaction>
</comment>
<dbReference type="PROSITE" id="PS51790">
    <property type="entry name" value="MSRB"/>
    <property type="match status" value="1"/>
</dbReference>
<gene>
    <name evidence="10" type="primary">msrB</name>
    <name evidence="7" type="synonym">msrA</name>
    <name evidence="10" type="ORF">NU887_02920</name>
</gene>
<comment type="function">
    <text evidence="3 7">Has an important function as a repair enzyme for proteins that have been inactivated by oxidation. Catalyzes the reversible oxidation-reduction of methionine sulfoxide in proteins to methionine.</text>
</comment>
<dbReference type="Proteomes" id="UP001142175">
    <property type="component" value="Unassembled WGS sequence"/>
</dbReference>
<dbReference type="GO" id="GO:0008113">
    <property type="term" value="F:peptide-methionine (S)-S-oxide reductase activity"/>
    <property type="evidence" value="ECO:0007669"/>
    <property type="project" value="UniProtKB-UniRule"/>
</dbReference>
<dbReference type="Pfam" id="PF01625">
    <property type="entry name" value="PMSR"/>
    <property type="match status" value="1"/>
</dbReference>
<sequence length="367" mass="41662">MAFSKKILYLVLIPTFSLLVFSCSQAENGKQKSENSDAPEEIYDGPTALATFAGGCFWCIEAPFEGVDGIVSVVSGYAGGKEKNPTYSDVSGGKTTHRESVQVTFNPDIISYSEILEIFWQQFDPTDEGGSFYDRGFQYTSAVFYHDKIQKAAAEASLQKLSQSGKFDKPIVTPLIKFTNFYPAEDYHQDYYKKNPTEYYAYRTGSGRDAFIAKHWPVKLEDKYKKPSDSELKKRLTELQYQVTMHEETERAFTNDYNENKEEGIYVCIVSGVPLFSSSDKYESFSGWPSFTKPIDARVIGKPTDTAYGMMRVEVRSKLGDSHLGHVFNDGPEPTKLRYCMNSAAMKFIPKKDMEKEGYKDWLWVVD</sequence>
<keyword evidence="11" id="KW-1185">Reference proteome</keyword>
<evidence type="ECO:0000256" key="1">
    <source>
        <dbReference type="ARBA" id="ARBA00023002"/>
    </source>
</evidence>
<accession>A0A9X2T0M3</accession>
<organism evidence="10 11">
    <name type="scientific">Aquiflexum gelatinilyticum</name>
    <dbReference type="NCBI Taxonomy" id="2961943"/>
    <lineage>
        <taxon>Bacteria</taxon>
        <taxon>Pseudomonadati</taxon>
        <taxon>Bacteroidota</taxon>
        <taxon>Cytophagia</taxon>
        <taxon>Cytophagales</taxon>
        <taxon>Cyclobacteriaceae</taxon>
        <taxon>Aquiflexum</taxon>
    </lineage>
</organism>
<protein>
    <recommendedName>
        <fullName evidence="7">Peptide methionine sulfoxide reductase MsrA</fullName>
        <shortName evidence="7">Protein-methionine-S-oxide reductase</shortName>
        <ecNumber evidence="7">1.8.4.11</ecNumber>
    </recommendedName>
    <alternativeName>
        <fullName evidence="7">Peptide-methionine (S)-S-oxide reductase</fullName>
        <shortName evidence="7">Peptide Met(O) reductase</shortName>
    </alternativeName>
</protein>
<evidence type="ECO:0000256" key="2">
    <source>
        <dbReference type="ARBA" id="ARBA00023268"/>
    </source>
</evidence>
<dbReference type="NCBIfam" id="TIGR00401">
    <property type="entry name" value="msrA"/>
    <property type="match status" value="1"/>
</dbReference>
<feature type="active site" evidence="7">
    <location>
        <position position="56"/>
    </location>
</feature>
<evidence type="ECO:0000313" key="10">
    <source>
        <dbReference type="EMBL" id="MCR9013970.1"/>
    </source>
</evidence>
<dbReference type="NCBIfam" id="TIGR00357">
    <property type="entry name" value="peptide-methionine (R)-S-oxide reductase MsrB"/>
    <property type="match status" value="1"/>
</dbReference>
<evidence type="ECO:0000256" key="7">
    <source>
        <dbReference type="HAMAP-Rule" id="MF_01401"/>
    </source>
</evidence>
<dbReference type="Gene3D" id="2.170.150.20">
    <property type="entry name" value="Peptide methionine sulfoxide reductase"/>
    <property type="match status" value="1"/>
</dbReference>
<name>A0A9X2T0M3_9BACT</name>
<evidence type="ECO:0000256" key="3">
    <source>
        <dbReference type="ARBA" id="ARBA00024679"/>
    </source>
</evidence>
<dbReference type="Pfam" id="PF01641">
    <property type="entry name" value="SelR"/>
    <property type="match status" value="1"/>
</dbReference>
<proteinExistence type="inferred from homology"/>
<dbReference type="PANTHER" id="PTHR43774">
    <property type="entry name" value="PEPTIDE METHIONINE SULFOXIDE REDUCTASE"/>
    <property type="match status" value="1"/>
</dbReference>
<comment type="similarity">
    <text evidence="7">Belongs to the MsrA Met sulfoxide reductase family.</text>
</comment>
<evidence type="ECO:0000256" key="5">
    <source>
        <dbReference type="ARBA" id="ARBA00048488"/>
    </source>
</evidence>
<keyword evidence="8" id="KW-0732">Signal</keyword>
<dbReference type="SUPFAM" id="SSF51316">
    <property type="entry name" value="Mss4-like"/>
    <property type="match status" value="1"/>
</dbReference>
<dbReference type="PROSITE" id="PS51257">
    <property type="entry name" value="PROKAR_LIPOPROTEIN"/>
    <property type="match status" value="1"/>
</dbReference>
<dbReference type="InterPro" id="IPR036509">
    <property type="entry name" value="Met_Sox_Rdtase_MsrA_sf"/>
</dbReference>
<dbReference type="EC" id="1.8.4.11" evidence="7"/>
<evidence type="ECO:0000256" key="4">
    <source>
        <dbReference type="ARBA" id="ARBA00047806"/>
    </source>
</evidence>
<evidence type="ECO:0000256" key="8">
    <source>
        <dbReference type="SAM" id="SignalP"/>
    </source>
</evidence>
<dbReference type="InterPro" id="IPR002569">
    <property type="entry name" value="Met_Sox_Rdtase_MsrA_dom"/>
</dbReference>
<dbReference type="SUPFAM" id="SSF55068">
    <property type="entry name" value="Peptide methionine sulfoxide reductase"/>
    <property type="match status" value="1"/>
</dbReference>
<evidence type="ECO:0000259" key="9">
    <source>
        <dbReference type="PROSITE" id="PS51790"/>
    </source>
</evidence>
<dbReference type="InterPro" id="IPR002579">
    <property type="entry name" value="Met_Sox_Rdtase_MsrB_dom"/>
</dbReference>
<feature type="signal peptide" evidence="8">
    <location>
        <begin position="1"/>
        <end position="26"/>
    </location>
</feature>
<comment type="catalytic activity">
    <reaction evidence="4 7">
        <text>L-methionyl-[protein] + [thioredoxin]-disulfide + H2O = L-methionyl-(S)-S-oxide-[protein] + [thioredoxin]-dithiol</text>
        <dbReference type="Rhea" id="RHEA:14217"/>
        <dbReference type="Rhea" id="RHEA-COMP:10698"/>
        <dbReference type="Rhea" id="RHEA-COMP:10700"/>
        <dbReference type="Rhea" id="RHEA-COMP:12313"/>
        <dbReference type="Rhea" id="RHEA-COMP:12315"/>
        <dbReference type="ChEBI" id="CHEBI:15377"/>
        <dbReference type="ChEBI" id="CHEBI:16044"/>
        <dbReference type="ChEBI" id="CHEBI:29950"/>
        <dbReference type="ChEBI" id="CHEBI:44120"/>
        <dbReference type="ChEBI" id="CHEBI:50058"/>
        <dbReference type="EC" id="1.8.4.11"/>
    </reaction>
</comment>
<dbReference type="AlphaFoldDB" id="A0A9X2T0M3"/>
<keyword evidence="1 7" id="KW-0560">Oxidoreductase</keyword>
<keyword evidence="2" id="KW-0511">Multifunctional enzyme</keyword>
<evidence type="ECO:0000256" key="6">
    <source>
        <dbReference type="ARBA" id="ARBA00048782"/>
    </source>
</evidence>
<evidence type="ECO:0000313" key="11">
    <source>
        <dbReference type="Proteomes" id="UP001142175"/>
    </source>
</evidence>